<accession>A0A5R8KCX2</accession>
<evidence type="ECO:0000256" key="8">
    <source>
        <dbReference type="NCBIfam" id="TIGR03303"/>
    </source>
</evidence>
<feature type="chain" id="PRO_5024314750" description="Outer membrane protein assembly factor BamA" evidence="9">
    <location>
        <begin position="27"/>
        <end position="777"/>
    </location>
</feature>
<dbReference type="InterPro" id="IPR034746">
    <property type="entry name" value="POTRA"/>
</dbReference>
<evidence type="ECO:0000256" key="9">
    <source>
        <dbReference type="SAM" id="SignalP"/>
    </source>
</evidence>
<evidence type="ECO:0000256" key="5">
    <source>
        <dbReference type="ARBA" id="ARBA00022737"/>
    </source>
</evidence>
<dbReference type="OrthoDB" id="9776356at2"/>
<dbReference type="Proteomes" id="UP000306196">
    <property type="component" value="Unassembled WGS sequence"/>
</dbReference>
<feature type="domain" description="POTRA" evidence="10">
    <location>
        <begin position="366"/>
        <end position="439"/>
    </location>
</feature>
<feature type="domain" description="POTRA" evidence="10">
    <location>
        <begin position="115"/>
        <end position="193"/>
    </location>
</feature>
<dbReference type="GO" id="GO:0071709">
    <property type="term" value="P:membrane assembly"/>
    <property type="evidence" value="ECO:0007669"/>
    <property type="project" value="InterPro"/>
</dbReference>
<evidence type="ECO:0000256" key="2">
    <source>
        <dbReference type="ARBA" id="ARBA00022452"/>
    </source>
</evidence>
<feature type="domain" description="POTRA" evidence="10">
    <location>
        <begin position="286"/>
        <end position="363"/>
    </location>
</feature>
<keyword evidence="2" id="KW-1134">Transmembrane beta strand</keyword>
<evidence type="ECO:0000259" key="10">
    <source>
        <dbReference type="PROSITE" id="PS51779"/>
    </source>
</evidence>
<sequence>MILSNLSRWTLALLMAGVVSTSGLQAQAPDAAPQEAAVAPRMVQAVEVISAGGAQIDESRIRANMATRVGNAFEEDVLEQDVKNLYTTGLVDNVEISTSDVTGGVRVLVRVTGRGAAGDVSFVGNTVFDAARLRKEVEVAAGAPVDETKLFTGATKIRELYGKRGFADVSVEYRTQPSATQGFVDIIYTVSEGQRGIINDIRFEGLSNIKEGDIRSKLKLKKKRVWHLWGKAGKLSNDELQEDIRTVERTIQDEGYVYAKVAQVRREPIKDDRVDIVFVVDQGSQYNIAGVSIEGNTVFTLEELTPALSVQAGFPYSATDISNDEKMLGDYYGSRGYADARIDTSVLADGADTVRVAYRITEGEKSYIRKINIAGNSKSQDNVIRRELAFAPGEEFNTVKIEKSRNRLQNMGYFSQVDLRNNPTGTPGFKDIDIDVTEQSTGAINVGAGFSSIDSVVGFFSLTQTNFDITNWPNFTGAGQRFGMDVRVGDKRRDFSLNIVEPWFMGQRLSLGGELFFRDLFYLSDDYEQQNYGAAINLRKPIGENAYAEISYTIQNITIDGIASEASEIIRAEEGEFLQSKLDFTLAHDTRDSVFITRKGHKLQFGSLVSGDFLGGDVGVYGFNFEAAQYVSLPFDMIFSFEGAARTVDTFGDGDRVPIFERLFLGGANNLRGFEFRDVGPKDERGEPIGGKTSAYASLELSFPVIEKIRGAVFYDVGVVSEESFSGSGDVNSDVGVGLRLFFLPTGPIRLDYGIPMTSDEFNDSSGQFNFNIGYRF</sequence>
<keyword evidence="7" id="KW-0998">Cell outer membrane</keyword>
<evidence type="ECO:0000313" key="11">
    <source>
        <dbReference type="EMBL" id="TLD70133.1"/>
    </source>
</evidence>
<dbReference type="Pfam" id="PF01103">
    <property type="entry name" value="Omp85"/>
    <property type="match status" value="1"/>
</dbReference>
<organism evidence="11 12">
    <name type="scientific">Phragmitibacter flavus</name>
    <dbReference type="NCBI Taxonomy" id="2576071"/>
    <lineage>
        <taxon>Bacteria</taxon>
        <taxon>Pseudomonadati</taxon>
        <taxon>Verrucomicrobiota</taxon>
        <taxon>Verrucomicrobiia</taxon>
        <taxon>Verrucomicrobiales</taxon>
        <taxon>Verrucomicrobiaceae</taxon>
        <taxon>Phragmitibacter</taxon>
    </lineage>
</organism>
<dbReference type="PANTHER" id="PTHR12815">
    <property type="entry name" value="SORTING AND ASSEMBLY MACHINERY SAMM50 PROTEIN FAMILY MEMBER"/>
    <property type="match status" value="1"/>
</dbReference>
<keyword evidence="12" id="KW-1185">Reference proteome</keyword>
<dbReference type="PIRSF" id="PIRSF006076">
    <property type="entry name" value="OM_assembly_OMP85"/>
    <property type="match status" value="1"/>
</dbReference>
<evidence type="ECO:0000256" key="6">
    <source>
        <dbReference type="ARBA" id="ARBA00023136"/>
    </source>
</evidence>
<evidence type="ECO:0000256" key="1">
    <source>
        <dbReference type="ARBA" id="ARBA00004370"/>
    </source>
</evidence>
<dbReference type="InterPro" id="IPR010827">
    <property type="entry name" value="BamA/TamA_POTRA"/>
</dbReference>
<feature type="domain" description="POTRA" evidence="10">
    <location>
        <begin position="41"/>
        <end position="114"/>
    </location>
</feature>
<keyword evidence="3" id="KW-0812">Transmembrane</keyword>
<feature type="signal peptide" evidence="9">
    <location>
        <begin position="1"/>
        <end position="26"/>
    </location>
</feature>
<evidence type="ECO:0000256" key="7">
    <source>
        <dbReference type="ARBA" id="ARBA00023237"/>
    </source>
</evidence>
<keyword evidence="4 9" id="KW-0732">Signal</keyword>
<dbReference type="PANTHER" id="PTHR12815:SF47">
    <property type="entry name" value="TRANSLOCATION AND ASSEMBLY MODULE SUBUNIT TAMA"/>
    <property type="match status" value="1"/>
</dbReference>
<evidence type="ECO:0000313" key="12">
    <source>
        <dbReference type="Proteomes" id="UP000306196"/>
    </source>
</evidence>
<feature type="domain" description="POTRA" evidence="10">
    <location>
        <begin position="196"/>
        <end position="283"/>
    </location>
</feature>
<comment type="caution">
    <text evidence="11">The sequence shown here is derived from an EMBL/GenBank/DDBJ whole genome shotgun (WGS) entry which is preliminary data.</text>
</comment>
<name>A0A5R8KCX2_9BACT</name>
<proteinExistence type="predicted"/>
<protein>
    <recommendedName>
        <fullName evidence="8">Outer membrane protein assembly factor BamA</fullName>
    </recommendedName>
</protein>
<evidence type="ECO:0000256" key="4">
    <source>
        <dbReference type="ARBA" id="ARBA00022729"/>
    </source>
</evidence>
<dbReference type="InterPro" id="IPR039910">
    <property type="entry name" value="D15-like"/>
</dbReference>
<dbReference type="Pfam" id="PF07244">
    <property type="entry name" value="POTRA"/>
    <property type="match status" value="4"/>
</dbReference>
<dbReference type="EMBL" id="VAUV01000009">
    <property type="protein sequence ID" value="TLD70133.1"/>
    <property type="molecule type" value="Genomic_DNA"/>
</dbReference>
<reference evidence="11 12" key="1">
    <citation type="submission" date="2019-05" db="EMBL/GenBank/DDBJ databases">
        <title>Verrucobacter flavum gen. nov., sp. nov. a new member of the family Verrucomicrobiaceae.</title>
        <authorList>
            <person name="Szuroczki S."/>
            <person name="Abbaszade G."/>
            <person name="Szabo A."/>
            <person name="Felfoldi T."/>
            <person name="Schumann P."/>
            <person name="Boka K."/>
            <person name="Keki Z."/>
            <person name="Toumi M."/>
            <person name="Toth E."/>
        </authorList>
    </citation>
    <scope>NUCLEOTIDE SEQUENCE [LARGE SCALE GENOMIC DNA]</scope>
    <source>
        <strain evidence="11 12">MG-N-17</strain>
    </source>
</reference>
<comment type="subcellular location">
    <subcellularLocation>
        <location evidence="1">Membrane</location>
    </subcellularLocation>
</comment>
<keyword evidence="5" id="KW-0677">Repeat</keyword>
<keyword evidence="6" id="KW-0472">Membrane</keyword>
<dbReference type="AlphaFoldDB" id="A0A5R8KCX2"/>
<dbReference type="NCBIfam" id="TIGR03303">
    <property type="entry name" value="OM_YaeT"/>
    <property type="match status" value="1"/>
</dbReference>
<dbReference type="Gene3D" id="3.10.20.310">
    <property type="entry name" value="membrane protein fhac"/>
    <property type="match status" value="5"/>
</dbReference>
<gene>
    <name evidence="11" type="primary">bamA</name>
    <name evidence="11" type="ORF">FEM03_13120</name>
</gene>
<evidence type="ECO:0000256" key="3">
    <source>
        <dbReference type="ARBA" id="ARBA00022692"/>
    </source>
</evidence>
<dbReference type="Gene3D" id="2.40.160.50">
    <property type="entry name" value="membrane protein fhac: a member of the omp85/tpsb transporter family"/>
    <property type="match status" value="1"/>
</dbReference>
<dbReference type="InterPro" id="IPR000184">
    <property type="entry name" value="Bac_surfAg_D15"/>
</dbReference>
<dbReference type="InterPro" id="IPR023707">
    <property type="entry name" value="OM_assembly_BamA"/>
</dbReference>
<dbReference type="GO" id="GO:0009279">
    <property type="term" value="C:cell outer membrane"/>
    <property type="evidence" value="ECO:0007669"/>
    <property type="project" value="UniProtKB-UniRule"/>
</dbReference>
<dbReference type="PROSITE" id="PS51779">
    <property type="entry name" value="POTRA"/>
    <property type="match status" value="5"/>
</dbReference>